<keyword evidence="2" id="KW-1185">Reference proteome</keyword>
<dbReference type="RefSeq" id="WP_036335829.1">
    <property type="nucleotide sequence ID" value="NZ_JPMX01000044.1"/>
</dbReference>
<evidence type="ECO:0000313" key="1">
    <source>
        <dbReference type="EMBL" id="KGH46573.1"/>
    </source>
</evidence>
<gene>
    <name evidence="1" type="ORF">IN07_11210</name>
</gene>
<dbReference type="STRING" id="1522368.IN07_11210"/>
<proteinExistence type="predicted"/>
<reference evidence="1 2" key="1">
    <citation type="submission" date="2014-07" db="EMBL/GenBank/DDBJ databases">
        <title>Biosystematic studies on Modestobacter strains isolated from extreme hyper-arid desert soil and from historic building.</title>
        <authorList>
            <person name="Bukarasam K."/>
            <person name="Bull A."/>
            <person name="Girard G."/>
            <person name="van Wezel G."/>
            <person name="Goodfellow M."/>
        </authorList>
    </citation>
    <scope>NUCLEOTIDE SEQUENCE [LARGE SCALE GENOMIC DNA]</scope>
    <source>
        <strain evidence="1 2">KNN45-2b</strain>
    </source>
</reference>
<evidence type="ECO:0000313" key="2">
    <source>
        <dbReference type="Proteomes" id="UP000029713"/>
    </source>
</evidence>
<dbReference type="Proteomes" id="UP000029713">
    <property type="component" value="Unassembled WGS sequence"/>
</dbReference>
<organism evidence="1 2">
    <name type="scientific">Modestobacter caceresii</name>
    <dbReference type="NCBI Taxonomy" id="1522368"/>
    <lineage>
        <taxon>Bacteria</taxon>
        <taxon>Bacillati</taxon>
        <taxon>Actinomycetota</taxon>
        <taxon>Actinomycetes</taxon>
        <taxon>Geodermatophilales</taxon>
        <taxon>Geodermatophilaceae</taxon>
        <taxon>Modestobacter</taxon>
    </lineage>
</organism>
<dbReference type="EMBL" id="JPMX01000044">
    <property type="protein sequence ID" value="KGH46573.1"/>
    <property type="molecule type" value="Genomic_DNA"/>
</dbReference>
<protein>
    <submittedName>
        <fullName evidence="1">Uncharacterized protein</fullName>
    </submittedName>
</protein>
<sequence>MEGLARREFCLVLLRRMADTRPDLVAEALPIIGADRAEVHAAHRRWRALHHTERAPRGLALRAAVLGPPAEQEDRKFGDVDLVVRRWPLPLWPHLRWEVLGGPDGAVLHEQLVRAPGSAVPAAAPGALRVWEHVVDDVVTLPGAAAVDPGVPSRLEVHLPGRVRARFVWGLLQQVDDGAPG</sequence>
<name>A0A098Y6R1_9ACTN</name>
<accession>A0A098Y6R1</accession>
<dbReference type="AlphaFoldDB" id="A0A098Y6R1"/>
<comment type="caution">
    <text evidence="1">The sequence shown here is derived from an EMBL/GenBank/DDBJ whole genome shotgun (WGS) entry which is preliminary data.</text>
</comment>